<keyword evidence="5" id="KW-1185">Reference proteome</keyword>
<dbReference type="GeneID" id="26304295"/>
<dbReference type="EMBL" id="DF830075">
    <property type="protein sequence ID" value="GAK65340.1"/>
    <property type="molecule type" value="Genomic_DNA"/>
</dbReference>
<dbReference type="PANTHER" id="PTHR28288:SF2">
    <property type="entry name" value="PROTEASE B INHIBITOR 2"/>
    <property type="match status" value="1"/>
</dbReference>
<accession>A0A081CF94</accession>
<dbReference type="GO" id="GO:0004866">
    <property type="term" value="F:endopeptidase inhibitor activity"/>
    <property type="evidence" value="ECO:0007669"/>
    <property type="project" value="TreeGrafter"/>
</dbReference>
<reference evidence="4" key="1">
    <citation type="submission" date="2014-07" db="EMBL/GenBank/DDBJ databases">
        <title>Draft genome sequence of the yeast Pseudozyma antarctica JCM 10317 known as a producer of lipase B which used in a wide range of industrial applications.</title>
        <authorList>
            <person name="Morita T."/>
            <person name="Saika A."/>
            <person name="Koike H."/>
        </authorList>
    </citation>
    <scope>NUCLEOTIDE SEQUENCE</scope>
    <source>
        <strain evidence="4">JCM 10317</strain>
    </source>
</reference>
<dbReference type="AlphaFoldDB" id="A0A081CF94"/>
<dbReference type="InterPro" id="IPR010259">
    <property type="entry name" value="S8pro/Inhibitor_I9"/>
</dbReference>
<feature type="domain" description="Inhibitor I9" evidence="3">
    <location>
        <begin position="94"/>
        <end position="168"/>
    </location>
</feature>
<gene>
    <name evidence="4" type="ORF">PAN0_008c3557</name>
</gene>
<comment type="similarity">
    <text evidence="1">Belongs to the protease inhibitor I9 family.</text>
</comment>
<name>A0A081CF94_PSEA2</name>
<proteinExistence type="inferred from homology"/>
<protein>
    <submittedName>
        <fullName evidence="4">Serine proteinase inhibitor IA-1</fullName>
    </submittedName>
</protein>
<evidence type="ECO:0000313" key="4">
    <source>
        <dbReference type="EMBL" id="GAK65340.1"/>
    </source>
</evidence>
<dbReference type="HOGENOM" id="CLU_1578310_0_0_1"/>
<dbReference type="FunFam" id="3.30.70.80:FF:000005">
    <property type="entry name" value="Proteinase inhibitor I2B"/>
    <property type="match status" value="1"/>
</dbReference>
<organism evidence="4">
    <name type="scientific">Pseudozyma antarctica</name>
    <name type="common">Yeast</name>
    <name type="synonym">Candida antarctica</name>
    <dbReference type="NCBI Taxonomy" id="84753"/>
    <lineage>
        <taxon>Eukaryota</taxon>
        <taxon>Fungi</taxon>
        <taxon>Dikarya</taxon>
        <taxon>Basidiomycota</taxon>
        <taxon>Ustilaginomycotina</taxon>
        <taxon>Ustilaginomycetes</taxon>
        <taxon>Ustilaginales</taxon>
        <taxon>Ustilaginaceae</taxon>
        <taxon>Moesziomyces</taxon>
    </lineage>
</organism>
<dbReference type="RefSeq" id="XP_014656544.1">
    <property type="nucleotide sequence ID" value="XM_014801058.1"/>
</dbReference>
<dbReference type="GO" id="GO:0042144">
    <property type="term" value="P:vacuole fusion, non-autophagic"/>
    <property type="evidence" value="ECO:0007669"/>
    <property type="project" value="TreeGrafter"/>
</dbReference>
<evidence type="ECO:0000256" key="1">
    <source>
        <dbReference type="ARBA" id="ARBA00038069"/>
    </source>
</evidence>
<sequence length="169" mass="18344">MSDRPTEPRHFYAGRAGPSAPGSGSTASVSIAVCSAAEQQHSRSEPVCPLLIATITIPTSSLRLFFAPRTFTLQRIARFSTFVRTAKMAEHKPYMVIFKDGTPQSAIDEHKSKVQQAGGTIKQTFDSSIMRGFAATLPDSFAQELTTASVGGKHEHIEYVEPDSEVKTL</sequence>
<dbReference type="Proteomes" id="UP000053758">
    <property type="component" value="Unassembled WGS sequence"/>
</dbReference>
<feature type="compositionally biased region" description="Low complexity" evidence="2">
    <location>
        <begin position="13"/>
        <end position="23"/>
    </location>
</feature>
<evidence type="ECO:0000313" key="5">
    <source>
        <dbReference type="Proteomes" id="UP000053758"/>
    </source>
</evidence>
<dbReference type="Pfam" id="PF05922">
    <property type="entry name" value="Inhibitor_I9"/>
    <property type="match status" value="1"/>
</dbReference>
<feature type="region of interest" description="Disordered" evidence="2">
    <location>
        <begin position="1"/>
        <end position="23"/>
    </location>
</feature>
<evidence type="ECO:0000256" key="2">
    <source>
        <dbReference type="SAM" id="MobiDB-lite"/>
    </source>
</evidence>
<dbReference type="Gene3D" id="3.30.70.80">
    <property type="entry name" value="Peptidase S8 propeptide/proteinase inhibitor I9"/>
    <property type="match status" value="1"/>
</dbReference>
<dbReference type="InterPro" id="IPR037045">
    <property type="entry name" value="S8pro/Inhibitor_I9_sf"/>
</dbReference>
<evidence type="ECO:0000259" key="3">
    <source>
        <dbReference type="Pfam" id="PF05922"/>
    </source>
</evidence>
<feature type="compositionally biased region" description="Basic and acidic residues" evidence="2">
    <location>
        <begin position="1"/>
        <end position="10"/>
    </location>
</feature>
<dbReference type="PANTHER" id="PTHR28288">
    <property type="entry name" value="PROTEASE B INHIBITOR 2"/>
    <property type="match status" value="1"/>
</dbReference>
<dbReference type="SUPFAM" id="SSF54897">
    <property type="entry name" value="Protease propeptides/inhibitors"/>
    <property type="match status" value="1"/>
</dbReference>
<dbReference type="InterPro" id="IPR052471">
    <property type="entry name" value="PBI_I9"/>
</dbReference>